<organism evidence="1 2">
    <name type="scientific">Actinotalea fermentans</name>
    <dbReference type="NCBI Taxonomy" id="43671"/>
    <lineage>
        <taxon>Bacteria</taxon>
        <taxon>Bacillati</taxon>
        <taxon>Actinomycetota</taxon>
        <taxon>Actinomycetes</taxon>
        <taxon>Micrococcales</taxon>
        <taxon>Cellulomonadaceae</taxon>
        <taxon>Actinotalea</taxon>
    </lineage>
</organism>
<evidence type="ECO:0008006" key="3">
    <source>
        <dbReference type="Google" id="ProtNLM"/>
    </source>
</evidence>
<dbReference type="Proteomes" id="UP000321484">
    <property type="component" value="Unassembled WGS sequence"/>
</dbReference>
<reference evidence="1 2" key="1">
    <citation type="submission" date="2019-07" db="EMBL/GenBank/DDBJ databases">
        <title>Whole genome shotgun sequence of Actinotalea fermentans NBRC 105374.</title>
        <authorList>
            <person name="Hosoyama A."/>
            <person name="Uohara A."/>
            <person name="Ohji S."/>
            <person name="Ichikawa N."/>
        </authorList>
    </citation>
    <scope>NUCLEOTIDE SEQUENCE [LARGE SCALE GENOMIC DNA]</scope>
    <source>
        <strain evidence="1 2">NBRC 105374</strain>
    </source>
</reference>
<keyword evidence="2" id="KW-1185">Reference proteome</keyword>
<name>A0A511YXM0_9CELL</name>
<evidence type="ECO:0000313" key="1">
    <source>
        <dbReference type="EMBL" id="GEN79942.1"/>
    </source>
</evidence>
<proteinExistence type="predicted"/>
<dbReference type="InterPro" id="IPR036890">
    <property type="entry name" value="HATPase_C_sf"/>
</dbReference>
<dbReference type="EMBL" id="BJYK01000004">
    <property type="protein sequence ID" value="GEN79942.1"/>
    <property type="molecule type" value="Genomic_DNA"/>
</dbReference>
<sequence>MNDPLGTAALRDAALAAWSGNPARLREDANAEEDHARGYYRDRVVVELAQNAADAAARGGVAGRLDLVLRTTGPAGPVLLAANTGAPLDPAGVASLASLRASAKRTCPSVGRFGVGFAAVRGVSDAVTVASVAGAVRFTLADTRALLAEATARDPALAAEAAARGDWLPVLRLPLGGPAPGHPAAPPADRATVVALTLRDDAAVRAVRDQLAAVDDVLLLALPALAEVTVQVDDDAPRVVRDVAARWVAARRSGEHDAALLADRPVEEQGRRAWDVAWAVRREGGTAPGVVHAPTPTDEPCSVPAVLVGTFPLDPTRRHVAAGPVTDALVREAGRAWADLLAAPGAPSWADLLPAALPAGPLDAALVAAVVAATRRAPVLVPADGGPRVAPADAVALATPVPPSLVRALGATRPGLVDLGPAERRFVRLLGIATTDLAEAVDALPDLAPGAARDLYDACAGVDGRGLEQLATLPVPLVDGRTVRGPRGLLLLDDAAGGLADLLADWGLRVVHPAAAHPLLERLGAERTTLAAIARSDAARAQVLADPGLAEPFLALVRAAVGQDGAGQDGGGQDGGGASWWGEVLLPAEDGELLPARGLVLAGSAAHEDLDPEVLPAVDPEVQGRWGADVLARVGVRAGLAEVRVPLDAPDEHLLESLDGWADWLAEAGLGTGLDSGVDARRDAAPGGVARGGPPGLEVPAVADLDAVRDEAWPRVVRRLVAEHRAALAPVRVPGRDPVPAYTSWWLRRRGDLGLDRPFAVGPAAPAWLPPAPPVVADLDEAARRLVGGVASGEDLDPEDWASLLADLREGEEVPVALAVELWRACARLDRVAPLAELPLLPALVPDGVRAVPTDDVAVAGPLWAQRLDCGPLLLVPTAAVARVADALDLDRADERAPGVVTSPGEAAPTPDAVLAVFPAAPDAWLEHDDLRVDGVAVDWWWDGRVHAATPGGLARALAEVVGPRHVAHLARLLAEPDAVAQVLLDLALEG</sequence>
<accession>A0A511YXM0</accession>
<gene>
    <name evidence="1" type="ORF">AFE02nite_16760</name>
</gene>
<comment type="caution">
    <text evidence="1">The sequence shown here is derived from an EMBL/GenBank/DDBJ whole genome shotgun (WGS) entry which is preliminary data.</text>
</comment>
<dbReference type="SUPFAM" id="SSF55874">
    <property type="entry name" value="ATPase domain of HSP90 chaperone/DNA topoisomerase II/histidine kinase"/>
    <property type="match status" value="1"/>
</dbReference>
<dbReference type="NCBIfam" id="NF047352">
    <property type="entry name" value="P_loop_sacsin"/>
    <property type="match status" value="1"/>
</dbReference>
<protein>
    <recommendedName>
        <fullName evidence="3">Molecular chaperone Hsp90</fullName>
    </recommendedName>
</protein>
<dbReference type="RefSeq" id="WP_186814506.1">
    <property type="nucleotide sequence ID" value="NZ_BJYK01000004.1"/>
</dbReference>
<evidence type="ECO:0000313" key="2">
    <source>
        <dbReference type="Proteomes" id="UP000321484"/>
    </source>
</evidence>
<dbReference type="AlphaFoldDB" id="A0A511YXM0"/>